<dbReference type="SMR" id="A0A0H1UIY8"/>
<name>A0A0H1UIY8_STRAG</name>
<dbReference type="EMBL" id="UHEW01000005">
    <property type="protein sequence ID" value="SUN29639.1"/>
    <property type="molecule type" value="Genomic_DNA"/>
</dbReference>
<sequence length="667" mass="78477">MKDDNKLKISEASLEDYSEVVHLFNRNHVYQFPDGRPLTVDDLDLTLKVKEVTHLFLLKNHGVLIGTSAFFKFITYGCLDWNSSFSGFLLIDSKSRSGQAITYLYKTILKKITKLKFSNIYTEISNYNKPSLALSKLNGFKEYDKTYEDILHCRSLRSHLPKILKTFRISNYYGKTYDISTFQIMEEIENPLEEETEIRSKVSDEEILFKAEDSASLPYYLKMSLFQMEIARLDNRYVLQVDFLSEQVKRVRVKTGKYHLANLTRAHPSLTLSRFANYYYIQATVETLYGNIDVQLERRKKHYRDATICLKRTFQGYDLLISPNGSLIFEKQKRKILEDSFLIFSQPLDKKLVVKEEENHITIKCFYQGALIEKIMTFTSDEEITCVYKCNQKAKEMFPKLLKQTFKLHCQEQLIRDSEGYLVNVPGSYPIEHDDFLRADKFEDRQFHYYLPNEDKMISYAPPGKASNQMQFRPLCLIDTDRLSFPLTYHFRISQASSEETLINLKKQPIWDSNYQASATDLLKHISNLTLEEEKDYGIKRMIANRKHYPSHKLVLAYNQIVLPNNEIPRDSELYSISFDYRIRGKFVQIRQGEHVKYDNKSYVLENSQQLVLYVASDDKYILISAKNGIFYSYKENNHLKIRCMFKRNSPYATNVSITEYRKCEEK</sequence>
<reference evidence="3 4" key="1">
    <citation type="submission" date="2018-06" db="EMBL/GenBank/DDBJ databases">
        <authorList>
            <consortium name="Pathogen Informatics"/>
            <person name="Doyle S."/>
        </authorList>
    </citation>
    <scope>NUCLEOTIDE SEQUENCE [LARGE SCALE GENOMIC DNA]</scope>
    <source>
        <strain evidence="1 3">NCTC8185</strain>
        <strain evidence="2 4">NCTC9828</strain>
    </source>
</reference>
<gene>
    <name evidence="1" type="ORF">NCTC8185_00081</name>
    <name evidence="2" type="ORF">NCTC9828_01912</name>
</gene>
<dbReference type="InterPro" id="IPR016181">
    <property type="entry name" value="Acyl_CoA_acyltransferase"/>
</dbReference>
<dbReference type="RefSeq" id="WP_000650739.1">
    <property type="nucleotide sequence ID" value="NZ_CP026082.1"/>
</dbReference>
<dbReference type="Proteomes" id="UP000255140">
    <property type="component" value="Unassembled WGS sequence"/>
</dbReference>
<accession>A0A0H1UIY8</accession>
<proteinExistence type="predicted"/>
<comment type="caution">
    <text evidence="1">The sequence shown here is derived from an EMBL/GenBank/DDBJ whole genome shotgun (WGS) entry which is preliminary data.</text>
</comment>
<organism evidence="1 3">
    <name type="scientific">Streptococcus agalactiae</name>
    <dbReference type="NCBI Taxonomy" id="1311"/>
    <lineage>
        <taxon>Bacteria</taxon>
        <taxon>Bacillati</taxon>
        <taxon>Bacillota</taxon>
        <taxon>Bacilli</taxon>
        <taxon>Lactobacillales</taxon>
        <taxon>Streptococcaceae</taxon>
        <taxon>Streptococcus</taxon>
    </lineage>
</organism>
<protein>
    <submittedName>
        <fullName evidence="1">CylE protein</fullName>
    </submittedName>
</protein>
<dbReference type="AlphaFoldDB" id="A0A0H1UIY8"/>
<evidence type="ECO:0000313" key="4">
    <source>
        <dbReference type="Proteomes" id="UP000255140"/>
    </source>
</evidence>
<evidence type="ECO:0000313" key="2">
    <source>
        <dbReference type="EMBL" id="SUN29639.1"/>
    </source>
</evidence>
<evidence type="ECO:0000313" key="3">
    <source>
        <dbReference type="Proteomes" id="UP000254076"/>
    </source>
</evidence>
<dbReference type="Gene3D" id="3.40.630.30">
    <property type="match status" value="1"/>
</dbReference>
<dbReference type="Proteomes" id="UP000254076">
    <property type="component" value="Unassembled WGS sequence"/>
</dbReference>
<dbReference type="EMBL" id="UHEQ01000003">
    <property type="protein sequence ID" value="SUN12067.1"/>
    <property type="molecule type" value="Genomic_DNA"/>
</dbReference>
<dbReference type="SUPFAM" id="SSF55729">
    <property type="entry name" value="Acyl-CoA N-acyltransferases (Nat)"/>
    <property type="match status" value="1"/>
</dbReference>
<evidence type="ECO:0000313" key="1">
    <source>
        <dbReference type="EMBL" id="SUN12067.1"/>
    </source>
</evidence>